<protein>
    <recommendedName>
        <fullName evidence="2">site-specific DNA-methyltransferase (adenine-specific)</fullName>
        <ecNumber evidence="2">2.1.1.72</ecNumber>
    </recommendedName>
</protein>
<dbReference type="CDD" id="cd02440">
    <property type="entry name" value="AdoMet_MTases"/>
    <property type="match status" value="1"/>
</dbReference>
<proteinExistence type="inferred from homology"/>
<accession>E5WW52</accession>
<comment type="caution">
    <text evidence="8">The sequence shown here is derived from an EMBL/GenBank/DDBJ whole genome shotgun (WGS) entry which is preliminary data.</text>
</comment>
<keyword evidence="3" id="KW-0489">Methyltransferase</keyword>
<dbReference type="HOGENOM" id="CLU_360828_0_0_10"/>
<dbReference type="PANTHER" id="PTHR33841:SF1">
    <property type="entry name" value="DNA METHYLTRANSFERASE A"/>
    <property type="match status" value="1"/>
</dbReference>
<dbReference type="Gene3D" id="3.40.50.150">
    <property type="entry name" value="Vaccinia Virus protein VP39"/>
    <property type="match status" value="1"/>
</dbReference>
<dbReference type="InterPro" id="IPR029063">
    <property type="entry name" value="SAM-dependent_MTases_sf"/>
</dbReference>
<comment type="catalytic activity">
    <reaction evidence="6">
        <text>a 2'-deoxyadenosine in DNA + S-adenosyl-L-methionine = an N(6)-methyl-2'-deoxyadenosine in DNA + S-adenosyl-L-homocysteine + H(+)</text>
        <dbReference type="Rhea" id="RHEA:15197"/>
        <dbReference type="Rhea" id="RHEA-COMP:12418"/>
        <dbReference type="Rhea" id="RHEA-COMP:12419"/>
        <dbReference type="ChEBI" id="CHEBI:15378"/>
        <dbReference type="ChEBI" id="CHEBI:57856"/>
        <dbReference type="ChEBI" id="CHEBI:59789"/>
        <dbReference type="ChEBI" id="CHEBI:90615"/>
        <dbReference type="ChEBI" id="CHEBI:90616"/>
        <dbReference type="EC" id="2.1.1.72"/>
    </reaction>
</comment>
<dbReference type="InterPro" id="IPR050953">
    <property type="entry name" value="N4_N6_ade-DNA_methylase"/>
</dbReference>
<comment type="similarity">
    <text evidence="1">Belongs to the N(4)/N(6)-methyltransferase family.</text>
</comment>
<name>E5WW52_9BACE</name>
<evidence type="ECO:0000256" key="5">
    <source>
        <dbReference type="ARBA" id="ARBA00022747"/>
    </source>
</evidence>
<evidence type="ECO:0000256" key="3">
    <source>
        <dbReference type="ARBA" id="ARBA00022603"/>
    </source>
</evidence>
<reference evidence="8 9" key="1">
    <citation type="submission" date="2010-10" db="EMBL/GenBank/DDBJ databases">
        <title>The Genome Sequence of Bacteroides eggerthii strain 1_2_48FAA.</title>
        <authorList>
            <consortium name="The Broad Institute Genome Sequencing Platform"/>
            <person name="Ward D."/>
            <person name="Earl A."/>
            <person name="Feldgarden M."/>
            <person name="Young S.K."/>
            <person name="Gargeya S."/>
            <person name="Zeng Q."/>
            <person name="Alvarado L."/>
            <person name="Berlin A."/>
            <person name="Bochicchio J."/>
            <person name="Chapman S.B."/>
            <person name="Chen Z."/>
            <person name="Freedman E."/>
            <person name="Gellesch M."/>
            <person name="Goldberg J."/>
            <person name="Griggs A."/>
            <person name="Gujja S."/>
            <person name="Heilman E."/>
            <person name="Heiman D."/>
            <person name="Howarth C."/>
            <person name="Mehta T."/>
            <person name="Neiman D."/>
            <person name="Pearson M."/>
            <person name="Roberts A."/>
            <person name="Saif S."/>
            <person name="Shea T."/>
            <person name="Shenoy N."/>
            <person name="Sisk P."/>
            <person name="Stolte C."/>
            <person name="Sykes S."/>
            <person name="White J."/>
            <person name="Yandava C."/>
            <person name="Allen-Vercoe E."/>
            <person name="Ambrose C."/>
            <person name="Strauss J."/>
            <person name="Daigneault M."/>
            <person name="Haas B."/>
            <person name="Nusbaum C."/>
            <person name="Birren B."/>
        </authorList>
    </citation>
    <scope>NUCLEOTIDE SEQUENCE [LARGE SCALE GENOMIC DNA]</scope>
    <source>
        <strain evidence="8 9">1_2_48FAA</strain>
    </source>
</reference>
<keyword evidence="4" id="KW-0808">Transferase</keyword>
<dbReference type="InterPro" id="IPR003356">
    <property type="entry name" value="DNA_methylase_A-5"/>
</dbReference>
<dbReference type="EMBL" id="ACWG01000008">
    <property type="protein sequence ID" value="EFV31170.1"/>
    <property type="molecule type" value="Genomic_DNA"/>
</dbReference>
<evidence type="ECO:0000313" key="8">
    <source>
        <dbReference type="EMBL" id="EFV31170.1"/>
    </source>
</evidence>
<keyword evidence="5" id="KW-0680">Restriction system</keyword>
<dbReference type="GO" id="GO:0032259">
    <property type="term" value="P:methylation"/>
    <property type="evidence" value="ECO:0007669"/>
    <property type="project" value="UniProtKB-KW"/>
</dbReference>
<dbReference type="PANTHER" id="PTHR33841">
    <property type="entry name" value="DNA METHYLTRANSFERASE YEEA-RELATED"/>
    <property type="match status" value="1"/>
</dbReference>
<dbReference type="SUPFAM" id="SSF53335">
    <property type="entry name" value="S-adenosyl-L-methionine-dependent methyltransferases"/>
    <property type="match status" value="1"/>
</dbReference>
<gene>
    <name evidence="8" type="ORF">HMPREF1016_01062</name>
</gene>
<dbReference type="GO" id="GO:0003677">
    <property type="term" value="F:DNA binding"/>
    <property type="evidence" value="ECO:0007669"/>
    <property type="project" value="InterPro"/>
</dbReference>
<dbReference type="GO" id="GO:0009307">
    <property type="term" value="P:DNA restriction-modification system"/>
    <property type="evidence" value="ECO:0007669"/>
    <property type="project" value="UniProtKB-KW"/>
</dbReference>
<evidence type="ECO:0000256" key="4">
    <source>
        <dbReference type="ARBA" id="ARBA00022679"/>
    </source>
</evidence>
<evidence type="ECO:0000256" key="6">
    <source>
        <dbReference type="ARBA" id="ARBA00047942"/>
    </source>
</evidence>
<dbReference type="GO" id="GO:0009007">
    <property type="term" value="F:site-specific DNA-methyltransferase (adenine-specific) activity"/>
    <property type="evidence" value="ECO:0007669"/>
    <property type="project" value="UniProtKB-EC"/>
</dbReference>
<evidence type="ECO:0000259" key="7">
    <source>
        <dbReference type="Pfam" id="PF02384"/>
    </source>
</evidence>
<dbReference type="EC" id="2.1.1.72" evidence="2"/>
<evidence type="ECO:0000256" key="1">
    <source>
        <dbReference type="ARBA" id="ARBA00006594"/>
    </source>
</evidence>
<evidence type="ECO:0000313" key="9">
    <source>
        <dbReference type="Proteomes" id="UP000003246"/>
    </source>
</evidence>
<dbReference type="InterPro" id="IPR002052">
    <property type="entry name" value="DNA_methylase_N6_adenine_CS"/>
</dbReference>
<evidence type="ECO:0000256" key="2">
    <source>
        <dbReference type="ARBA" id="ARBA00011900"/>
    </source>
</evidence>
<dbReference type="RefSeq" id="WP_004293408.1">
    <property type="nucleotide sequence ID" value="NZ_AKBX01000003.1"/>
</dbReference>
<sequence length="784" mass="90974">MDKIILDNQREINKLTKVLGVLPVYLLHNQEQSSGKYALLNGNYNNFCIDYKNEFSPEEYRSYAWSSNMNNFISIDGNKLYLHSINRKQPEEIPYNIVVDNLPKFYDYLGSKKANSEITIIPFILHIYRKLRNALREAISGGDALKAFLYLISMIEDENVDLKYWGLPRGTKDVVNSINNYLWEELVTELRAGLNNDKLIPNVDLILRHTAGRLFEEANYIAQMPLQYELFPNDIIKYDYNPKLVGAYFTPSYISRTIVEESFSNFDINSTHITIFDPACGAGEFLVEALRQLKYKGYKGQIEVIGWDIAQTALDMANYVLTFEKREWCTQLTVSLYKRNSLQTEWPNNLDFIFMNPPYISWEQMDEETRELACRILGGNKGRPNLAAVFYYLAAHKLSHKGTLGCLMPSSMLNSISHMEIRNATKKTLKPLLIGRLGNYVFENAFVDACVIIASKSDDSRQTQILWIQNVDEATSKALRELRKLHYNTEIVATSENFSIYTMNQDSIIDKDSWMPMPYDAIKFKMILESKIENGSFAKVGTLFNVMQGARTGLNKVFIVDKQTYNSFSNKEKKYFRPSIDSTSLRKGKLIKANYIFFPYLENEKEKLNNEDDLKNILPNYYVRYLKPNKKQLCDRKGIDSNKWWMLTRPRMWQMQACPKLVSTEFGKSGNFSFDKTGEYIVERGCAWFFKNAETVLDEYYAYLAIFNSKIMDYLLLIYSRQLAGGAWYSLDAKNVEKIPLPILCKIDNELYLTLVEFGLRIVNLEPFNQDELDKVVSSIYEYE</sequence>
<dbReference type="AlphaFoldDB" id="E5WW52"/>
<feature type="domain" description="DNA methylase adenine-specific" evidence="7">
    <location>
        <begin position="243"/>
        <end position="488"/>
    </location>
</feature>
<dbReference type="Pfam" id="PF02384">
    <property type="entry name" value="N6_Mtase"/>
    <property type="match status" value="1"/>
</dbReference>
<dbReference type="PRINTS" id="PR00507">
    <property type="entry name" value="N12N6MTFRASE"/>
</dbReference>
<dbReference type="Proteomes" id="UP000003246">
    <property type="component" value="Unassembled WGS sequence"/>
</dbReference>
<dbReference type="PROSITE" id="PS00092">
    <property type="entry name" value="N6_MTASE"/>
    <property type="match status" value="1"/>
</dbReference>
<organism evidence="8 9">
    <name type="scientific">Bacteroides eggerthii 1_2_48FAA</name>
    <dbReference type="NCBI Taxonomy" id="665953"/>
    <lineage>
        <taxon>Bacteria</taxon>
        <taxon>Pseudomonadati</taxon>
        <taxon>Bacteroidota</taxon>
        <taxon>Bacteroidia</taxon>
        <taxon>Bacteroidales</taxon>
        <taxon>Bacteroidaceae</taxon>
        <taxon>Bacteroides</taxon>
    </lineage>
</organism>
<dbReference type="GO" id="GO:0008170">
    <property type="term" value="F:N-methyltransferase activity"/>
    <property type="evidence" value="ECO:0007669"/>
    <property type="project" value="InterPro"/>
</dbReference>